<feature type="domain" description="Methyltransferase" evidence="3">
    <location>
        <begin position="74"/>
        <end position="167"/>
    </location>
</feature>
<evidence type="ECO:0000259" key="3">
    <source>
        <dbReference type="Pfam" id="PF13649"/>
    </source>
</evidence>
<dbReference type="PANTHER" id="PTHR43861">
    <property type="entry name" value="TRANS-ACONITATE 2-METHYLTRANSFERASE-RELATED"/>
    <property type="match status" value="1"/>
</dbReference>
<dbReference type="GO" id="GO:0032259">
    <property type="term" value="P:methylation"/>
    <property type="evidence" value="ECO:0007669"/>
    <property type="project" value="UniProtKB-KW"/>
</dbReference>
<proteinExistence type="predicted"/>
<dbReference type="RefSeq" id="WP_240499463.1">
    <property type="nucleotide sequence ID" value="NZ_AQQV01000002.1"/>
</dbReference>
<keyword evidence="5" id="KW-1185">Reference proteome</keyword>
<dbReference type="Proteomes" id="UP000192342">
    <property type="component" value="Unassembled WGS sequence"/>
</dbReference>
<reference evidence="4 5" key="1">
    <citation type="submission" date="2013-04" db="EMBL/GenBank/DDBJ databases">
        <title>Oceanococcus atlanticus 22II-S10r2 Genome Sequencing.</title>
        <authorList>
            <person name="Lai Q."/>
            <person name="Li G."/>
            <person name="Shao Z."/>
        </authorList>
    </citation>
    <scope>NUCLEOTIDE SEQUENCE [LARGE SCALE GENOMIC DNA]</scope>
    <source>
        <strain evidence="4 5">22II-S10r2</strain>
    </source>
</reference>
<dbReference type="GO" id="GO:0008168">
    <property type="term" value="F:methyltransferase activity"/>
    <property type="evidence" value="ECO:0007669"/>
    <property type="project" value="UniProtKB-KW"/>
</dbReference>
<dbReference type="SUPFAM" id="SSF53335">
    <property type="entry name" value="S-adenosyl-L-methionine-dependent methyltransferases"/>
    <property type="match status" value="1"/>
</dbReference>
<accession>A0A1Y1SDR8</accession>
<organism evidence="4 5">
    <name type="scientific">Oceanococcus atlanticus</name>
    <dbReference type="NCBI Taxonomy" id="1317117"/>
    <lineage>
        <taxon>Bacteria</taxon>
        <taxon>Pseudomonadati</taxon>
        <taxon>Pseudomonadota</taxon>
        <taxon>Gammaproteobacteria</taxon>
        <taxon>Chromatiales</taxon>
        <taxon>Oceanococcaceae</taxon>
        <taxon>Oceanococcus</taxon>
    </lineage>
</organism>
<name>A0A1Y1SDR8_9GAMM</name>
<sequence>MVGEFPPKKSLQVTLERMVQESDYFEMNRAGWDKRAKAHFDSKFYDLPGFLAGATSLREIELAELGDVTGKSLLHLQCHFGMDTLSWARMGAACTGVDISPVAIHKARELAQELNLNAEFVCTDVYSFQHSSSALFDIVFTSYGAICWLPDLTRWAQVVAANLAVGGRFYIVDFHSIYDLLAGYSYFTQVQPDVDEEGTYTENGADVTAKLATWAHPMSSVINALINVGIEIERVSEFPFSPHNCFEGMVEREPGRFYLSHKGNDVPLVYSITGRKVA</sequence>
<keyword evidence="1 4" id="KW-0489">Methyltransferase</keyword>
<dbReference type="InterPro" id="IPR029063">
    <property type="entry name" value="SAM-dependent_MTases_sf"/>
</dbReference>
<evidence type="ECO:0000313" key="5">
    <source>
        <dbReference type="Proteomes" id="UP000192342"/>
    </source>
</evidence>
<dbReference type="PANTHER" id="PTHR43861:SF1">
    <property type="entry name" value="TRANS-ACONITATE 2-METHYLTRANSFERASE"/>
    <property type="match status" value="1"/>
</dbReference>
<keyword evidence="2 4" id="KW-0808">Transferase</keyword>
<dbReference type="CDD" id="cd02440">
    <property type="entry name" value="AdoMet_MTases"/>
    <property type="match status" value="1"/>
</dbReference>
<dbReference type="Gene3D" id="3.40.50.150">
    <property type="entry name" value="Vaccinia Virus protein VP39"/>
    <property type="match status" value="1"/>
</dbReference>
<dbReference type="STRING" id="1317117.ATO7_08902"/>
<dbReference type="InterPro" id="IPR041698">
    <property type="entry name" value="Methyltransf_25"/>
</dbReference>
<dbReference type="Pfam" id="PF13649">
    <property type="entry name" value="Methyltransf_25"/>
    <property type="match status" value="1"/>
</dbReference>
<evidence type="ECO:0000313" key="4">
    <source>
        <dbReference type="EMBL" id="ORE87146.1"/>
    </source>
</evidence>
<comment type="caution">
    <text evidence="4">The sequence shown here is derived from an EMBL/GenBank/DDBJ whole genome shotgun (WGS) entry which is preliminary data.</text>
</comment>
<protein>
    <submittedName>
        <fullName evidence="4">SAM-dependent methyltransferase</fullName>
    </submittedName>
</protein>
<gene>
    <name evidence="4" type="ORF">ATO7_08902</name>
</gene>
<evidence type="ECO:0000256" key="1">
    <source>
        <dbReference type="ARBA" id="ARBA00022603"/>
    </source>
</evidence>
<dbReference type="EMBL" id="AQQV01000002">
    <property type="protein sequence ID" value="ORE87146.1"/>
    <property type="molecule type" value="Genomic_DNA"/>
</dbReference>
<evidence type="ECO:0000256" key="2">
    <source>
        <dbReference type="ARBA" id="ARBA00022679"/>
    </source>
</evidence>
<dbReference type="AlphaFoldDB" id="A0A1Y1SDR8"/>